<evidence type="ECO:0000256" key="1">
    <source>
        <dbReference type="SAM" id="Phobius"/>
    </source>
</evidence>
<feature type="transmembrane region" description="Helical" evidence="1">
    <location>
        <begin position="145"/>
        <end position="165"/>
    </location>
</feature>
<comment type="caution">
    <text evidence="2">The sequence shown here is derived from an EMBL/GenBank/DDBJ whole genome shotgun (WGS) entry which is preliminary data.</text>
</comment>
<dbReference type="Proteomes" id="UP000036923">
    <property type="component" value="Unassembled WGS sequence"/>
</dbReference>
<dbReference type="PANTHER" id="PTHR42867">
    <property type="entry name" value="MEMBRANE PROTEIN-RELATED"/>
    <property type="match status" value="1"/>
</dbReference>
<dbReference type="STRING" id="398512.Bccel_3942"/>
<feature type="transmembrane region" description="Helical" evidence="1">
    <location>
        <begin position="106"/>
        <end position="125"/>
    </location>
</feature>
<evidence type="ECO:0000313" key="3">
    <source>
        <dbReference type="Proteomes" id="UP000036923"/>
    </source>
</evidence>
<proteinExistence type="predicted"/>
<feature type="transmembrane region" description="Helical" evidence="1">
    <location>
        <begin position="211"/>
        <end position="232"/>
    </location>
</feature>
<accession>A0A0L6JS86</accession>
<name>A0A0L6JS86_9FIRM</name>
<organism evidence="2 3">
    <name type="scientific">Pseudobacteroides cellulosolvens ATCC 35603 = DSM 2933</name>
    <dbReference type="NCBI Taxonomy" id="398512"/>
    <lineage>
        <taxon>Bacteria</taxon>
        <taxon>Bacillati</taxon>
        <taxon>Bacillota</taxon>
        <taxon>Clostridia</taxon>
        <taxon>Eubacteriales</taxon>
        <taxon>Oscillospiraceae</taxon>
        <taxon>Pseudobacteroides</taxon>
    </lineage>
</organism>
<evidence type="ECO:0008006" key="4">
    <source>
        <dbReference type="Google" id="ProtNLM"/>
    </source>
</evidence>
<dbReference type="eggNOG" id="COG3872">
    <property type="taxonomic scope" value="Bacteria"/>
</dbReference>
<evidence type="ECO:0000313" key="2">
    <source>
        <dbReference type="EMBL" id="KNY28668.1"/>
    </source>
</evidence>
<keyword evidence="1" id="KW-0472">Membrane</keyword>
<dbReference type="PATRIC" id="fig|398512.5.peg.4122"/>
<keyword evidence="1" id="KW-0812">Transmembrane</keyword>
<protein>
    <recommendedName>
        <fullName evidence="4">DUF1385 domain-containing protein</fullName>
    </recommendedName>
</protein>
<sequence>MKKAIIGGSALIEGLMMIGPENAAIAIRKPDGEILIDKRELPSKSKFAGVPVLRGIVSFVRQMVLSTKAMMFSAEFIDIESDSENTESTFFDRLIDKMFGEKAKDAIIYLSLIISLAFSIGLFILLPNILAGLLNFNKDTYTGVIFYNFFEGVIKVALFFFYLALASKAKDIKRVWQYHGAEHKTINCFENDDDLTVENVMKYSTKNSRCGTSYMFLVLVISILIFSFMGWYNIWINVLLRLIFIPLVAGISYEVFRYSSKSNSFIAKLISMPGLLFQLFTTKEPDEKQVEVAILAFNNVYCKS</sequence>
<dbReference type="InterPro" id="IPR010787">
    <property type="entry name" value="DUF1385"/>
</dbReference>
<reference evidence="3" key="1">
    <citation type="submission" date="2015-07" db="EMBL/GenBank/DDBJ databases">
        <title>Near-Complete Genome Sequence of the Cellulolytic Bacterium Bacteroides (Pseudobacteroides) cellulosolvens ATCC 35603.</title>
        <authorList>
            <person name="Dassa B."/>
            <person name="Utturkar S.M."/>
            <person name="Klingeman D.M."/>
            <person name="Hurt R.A."/>
            <person name="Keller M."/>
            <person name="Xu J."/>
            <person name="Reddy Y.H.K."/>
            <person name="Borovok I."/>
            <person name="Grinberg I.R."/>
            <person name="Lamed R."/>
            <person name="Zhivin O."/>
            <person name="Bayer E.A."/>
            <person name="Brown S.D."/>
        </authorList>
    </citation>
    <scope>NUCLEOTIDE SEQUENCE [LARGE SCALE GENOMIC DNA]</scope>
    <source>
        <strain evidence="3">DSM 2933</strain>
    </source>
</reference>
<dbReference type="PANTHER" id="PTHR42867:SF1">
    <property type="entry name" value="MEMBRANE PROTEIN-RELATED"/>
    <property type="match status" value="1"/>
</dbReference>
<dbReference type="OrthoDB" id="9784805at2"/>
<dbReference type="EMBL" id="LGTC01000001">
    <property type="protein sequence ID" value="KNY28668.1"/>
    <property type="molecule type" value="Genomic_DNA"/>
</dbReference>
<feature type="transmembrane region" description="Helical" evidence="1">
    <location>
        <begin position="238"/>
        <end position="256"/>
    </location>
</feature>
<dbReference type="AlphaFoldDB" id="A0A0L6JS86"/>
<dbReference type="RefSeq" id="WP_036936497.1">
    <property type="nucleotide sequence ID" value="NZ_JQKC01000002.1"/>
</dbReference>
<keyword evidence="3" id="KW-1185">Reference proteome</keyword>
<dbReference type="Pfam" id="PF07136">
    <property type="entry name" value="DUF1385"/>
    <property type="match status" value="1"/>
</dbReference>
<keyword evidence="1" id="KW-1133">Transmembrane helix</keyword>
<gene>
    <name evidence="2" type="ORF">Bccel_3942</name>
</gene>